<dbReference type="GO" id="GO:0045892">
    <property type="term" value="P:negative regulation of DNA-templated transcription"/>
    <property type="evidence" value="ECO:0007669"/>
    <property type="project" value="TreeGrafter"/>
</dbReference>
<evidence type="ECO:0000256" key="8">
    <source>
        <dbReference type="ARBA" id="ARBA00022833"/>
    </source>
</evidence>
<evidence type="ECO:0000256" key="6">
    <source>
        <dbReference type="ARBA" id="ARBA00022491"/>
    </source>
</evidence>
<dbReference type="InterPro" id="IPR043135">
    <property type="entry name" value="Fur_C"/>
</dbReference>
<feature type="binding site" evidence="13">
    <location>
        <position position="140"/>
    </location>
    <ligand>
        <name>Zn(2+)</name>
        <dbReference type="ChEBI" id="CHEBI:29105"/>
    </ligand>
</feature>
<evidence type="ECO:0000313" key="16">
    <source>
        <dbReference type="Proteomes" id="UP000009173"/>
    </source>
</evidence>
<evidence type="ECO:0000256" key="14">
    <source>
        <dbReference type="PIRSR" id="PIRSR602481-2"/>
    </source>
</evidence>
<keyword evidence="5" id="KW-0963">Cytoplasm</keyword>
<dbReference type="InterPro" id="IPR036390">
    <property type="entry name" value="WH_DNA-bd_sf"/>
</dbReference>
<keyword evidence="7 13" id="KW-0479">Metal-binding</keyword>
<comment type="subunit">
    <text evidence="3">Homodimer.</text>
</comment>
<dbReference type="GO" id="GO:0003700">
    <property type="term" value="F:DNA-binding transcription factor activity"/>
    <property type="evidence" value="ECO:0007669"/>
    <property type="project" value="InterPro"/>
</dbReference>
<organism evidence="15 16">
    <name type="scientific">Nitratidesulfovibrio vulgaris (strain DP4)</name>
    <name type="common">Desulfovibrio vulgaris</name>
    <dbReference type="NCBI Taxonomy" id="391774"/>
    <lineage>
        <taxon>Bacteria</taxon>
        <taxon>Pseudomonadati</taxon>
        <taxon>Thermodesulfobacteriota</taxon>
        <taxon>Desulfovibrionia</taxon>
        <taxon>Desulfovibrionales</taxon>
        <taxon>Desulfovibrionaceae</taxon>
        <taxon>Nitratidesulfovibrio</taxon>
    </lineage>
</organism>
<accession>A0A0H3ABK0</accession>
<dbReference type="GO" id="GO:0000976">
    <property type="term" value="F:transcription cis-regulatory region binding"/>
    <property type="evidence" value="ECO:0007669"/>
    <property type="project" value="TreeGrafter"/>
</dbReference>
<gene>
    <name evidence="15" type="ordered locus">Dvul_2043</name>
</gene>
<dbReference type="Pfam" id="PF01475">
    <property type="entry name" value="FUR"/>
    <property type="match status" value="1"/>
</dbReference>
<evidence type="ECO:0000256" key="9">
    <source>
        <dbReference type="ARBA" id="ARBA00023004"/>
    </source>
</evidence>
<feature type="binding site" evidence="14">
    <location>
        <position position="129"/>
    </location>
    <ligand>
        <name>Fe cation</name>
        <dbReference type="ChEBI" id="CHEBI:24875"/>
    </ligand>
</feature>
<evidence type="ECO:0000256" key="5">
    <source>
        <dbReference type="ARBA" id="ARBA00022490"/>
    </source>
</evidence>
<dbReference type="HOGENOM" id="CLU_096072_3_1_7"/>
<feature type="binding site" evidence="13">
    <location>
        <position position="97"/>
    </location>
    <ligand>
        <name>Zn(2+)</name>
        <dbReference type="ChEBI" id="CHEBI:29105"/>
    </ligand>
</feature>
<dbReference type="KEGG" id="dvl:Dvul_2043"/>
<comment type="cofactor">
    <cofactor evidence="13">
        <name>Zn(2+)</name>
        <dbReference type="ChEBI" id="CHEBI:29105"/>
    </cofactor>
    <text evidence="13">Binds 1 zinc ion per subunit.</text>
</comment>
<dbReference type="PANTHER" id="PTHR33202:SF2">
    <property type="entry name" value="FERRIC UPTAKE REGULATION PROTEIN"/>
    <property type="match status" value="1"/>
</dbReference>
<feature type="binding site" evidence="14">
    <location>
        <position position="91"/>
    </location>
    <ligand>
        <name>Fe cation</name>
        <dbReference type="ChEBI" id="CHEBI:24875"/>
    </ligand>
</feature>
<dbReference type="EMBL" id="CP000527">
    <property type="protein sequence ID" value="ABM29059.1"/>
    <property type="molecule type" value="Genomic_DNA"/>
</dbReference>
<dbReference type="Proteomes" id="UP000009173">
    <property type="component" value="Chromosome"/>
</dbReference>
<keyword evidence="8 13" id="KW-0862">Zinc</keyword>
<protein>
    <recommendedName>
        <fullName evidence="4">Ferric uptake regulation protein</fullName>
    </recommendedName>
</protein>
<evidence type="ECO:0000313" key="15">
    <source>
        <dbReference type="EMBL" id="ABM29059.1"/>
    </source>
</evidence>
<evidence type="ECO:0000256" key="4">
    <source>
        <dbReference type="ARBA" id="ARBA00020910"/>
    </source>
</evidence>
<feature type="binding site" evidence="13">
    <location>
        <position position="137"/>
    </location>
    <ligand>
        <name>Zn(2+)</name>
        <dbReference type="ChEBI" id="CHEBI:29105"/>
    </ligand>
</feature>
<evidence type="ECO:0000256" key="10">
    <source>
        <dbReference type="ARBA" id="ARBA00023015"/>
    </source>
</evidence>
<comment type="similarity">
    <text evidence="2">Belongs to the Fur family.</text>
</comment>
<dbReference type="SMR" id="A0A0H3ABK0"/>
<dbReference type="Gene3D" id="3.30.1490.190">
    <property type="match status" value="1"/>
</dbReference>
<feature type="binding site" evidence="14">
    <location>
        <position position="93"/>
    </location>
    <ligand>
        <name>Fe cation</name>
        <dbReference type="ChEBI" id="CHEBI:24875"/>
    </ligand>
</feature>
<evidence type="ECO:0000256" key="12">
    <source>
        <dbReference type="ARBA" id="ARBA00023163"/>
    </source>
</evidence>
<dbReference type="InterPro" id="IPR036388">
    <property type="entry name" value="WH-like_DNA-bd_sf"/>
</dbReference>
<evidence type="ECO:0000256" key="7">
    <source>
        <dbReference type="ARBA" id="ARBA00022723"/>
    </source>
</evidence>
<proteinExistence type="inferred from homology"/>
<dbReference type="SUPFAM" id="SSF46785">
    <property type="entry name" value="Winged helix' DNA-binding domain"/>
    <property type="match status" value="1"/>
</dbReference>
<dbReference type="PANTHER" id="PTHR33202">
    <property type="entry name" value="ZINC UPTAKE REGULATION PROTEIN"/>
    <property type="match status" value="1"/>
</dbReference>
<dbReference type="CDD" id="cd07153">
    <property type="entry name" value="Fur_like"/>
    <property type="match status" value="1"/>
</dbReference>
<name>A0A0H3ABK0_NITV4</name>
<keyword evidence="6" id="KW-0678">Repressor</keyword>
<evidence type="ECO:0000256" key="11">
    <source>
        <dbReference type="ARBA" id="ARBA00023125"/>
    </source>
</evidence>
<evidence type="ECO:0000256" key="3">
    <source>
        <dbReference type="ARBA" id="ARBA00011738"/>
    </source>
</evidence>
<evidence type="ECO:0000256" key="1">
    <source>
        <dbReference type="ARBA" id="ARBA00004496"/>
    </source>
</evidence>
<dbReference type="RefSeq" id="WP_010938241.1">
    <property type="nucleotide sequence ID" value="NC_008751.1"/>
</dbReference>
<keyword evidence="10" id="KW-0805">Transcription regulation</keyword>
<dbReference type="Gene3D" id="1.10.10.10">
    <property type="entry name" value="Winged helix-like DNA-binding domain superfamily/Winged helix DNA-binding domain"/>
    <property type="match status" value="1"/>
</dbReference>
<feature type="binding site" evidence="13">
    <location>
        <position position="100"/>
    </location>
    <ligand>
        <name>Zn(2+)</name>
        <dbReference type="ChEBI" id="CHEBI:29105"/>
    </ligand>
</feature>
<keyword evidence="12" id="KW-0804">Transcription</keyword>
<comment type="subcellular location">
    <subcellularLocation>
        <location evidence="1">Cytoplasm</location>
    </subcellularLocation>
</comment>
<dbReference type="GO" id="GO:1900705">
    <property type="term" value="P:negative regulation of siderophore biosynthetic process"/>
    <property type="evidence" value="ECO:0007669"/>
    <property type="project" value="TreeGrafter"/>
</dbReference>
<sequence length="144" mass="16557">MKEPIAVFQDYIARNSLKVTPQRMLIVDVFLKVGGHLTTEEVYERVKAVDPSVGQATVYRTMKLLCDSGLAKEVHFGDGVARYEQKYGSKHHDHLICERCGANIEVLDDDIERLQEELARRHGYVLTSHRMYLYGICASCRERR</sequence>
<keyword evidence="9 14" id="KW-0408">Iron</keyword>
<comment type="cofactor">
    <cofactor evidence="14">
        <name>Mn(2+)</name>
        <dbReference type="ChEBI" id="CHEBI:29035"/>
    </cofactor>
    <cofactor evidence="14">
        <name>Fe(2+)</name>
        <dbReference type="ChEBI" id="CHEBI:29033"/>
    </cofactor>
    <text evidence="14">Binds 1 Mn(2+) or Fe(2+) ion per subunit.</text>
</comment>
<reference evidence="16" key="1">
    <citation type="journal article" date="2009" name="Environ. Microbiol.">
        <title>Contribution of mobile genetic elements to Desulfovibrio vulgaris genome plasticity.</title>
        <authorList>
            <person name="Walker C.B."/>
            <person name="Stolyar S."/>
            <person name="Chivian D."/>
            <person name="Pinel N."/>
            <person name="Gabster J.A."/>
            <person name="Dehal P.S."/>
            <person name="He Z."/>
            <person name="Yang Z.K."/>
            <person name="Yen H.C."/>
            <person name="Zhou J."/>
            <person name="Wall J.D."/>
            <person name="Hazen T.C."/>
            <person name="Arkin A.P."/>
            <person name="Stahl D.A."/>
        </authorList>
    </citation>
    <scope>NUCLEOTIDE SEQUENCE [LARGE SCALE GENOMIC DNA]</scope>
    <source>
        <strain evidence="16">DP4</strain>
    </source>
</reference>
<keyword evidence="11" id="KW-0238">DNA-binding</keyword>
<evidence type="ECO:0000256" key="2">
    <source>
        <dbReference type="ARBA" id="ARBA00007957"/>
    </source>
</evidence>
<dbReference type="GO" id="GO:0008270">
    <property type="term" value="F:zinc ion binding"/>
    <property type="evidence" value="ECO:0007669"/>
    <property type="project" value="TreeGrafter"/>
</dbReference>
<dbReference type="FunFam" id="3.30.1490.190:FF:000001">
    <property type="entry name" value="Ferric uptake regulation protein"/>
    <property type="match status" value="1"/>
</dbReference>
<dbReference type="GO" id="GO:0005829">
    <property type="term" value="C:cytosol"/>
    <property type="evidence" value="ECO:0007669"/>
    <property type="project" value="TreeGrafter"/>
</dbReference>
<feature type="binding site" evidence="14">
    <location>
        <position position="112"/>
    </location>
    <ligand>
        <name>Fe cation</name>
        <dbReference type="ChEBI" id="CHEBI:24875"/>
    </ligand>
</feature>
<evidence type="ECO:0000256" key="13">
    <source>
        <dbReference type="PIRSR" id="PIRSR602481-1"/>
    </source>
</evidence>
<dbReference type="AlphaFoldDB" id="A0A0H3ABK0"/>
<dbReference type="InterPro" id="IPR002481">
    <property type="entry name" value="FUR"/>
</dbReference>